<evidence type="ECO:0000313" key="2">
    <source>
        <dbReference type="EMBL" id="MBE9030534.1"/>
    </source>
</evidence>
<dbReference type="CDD" id="cd05379">
    <property type="entry name" value="CAP_bacterial"/>
    <property type="match status" value="1"/>
</dbReference>
<organism evidence="2 3">
    <name type="scientific">Romeriopsis navalis LEGE 11480</name>
    <dbReference type="NCBI Taxonomy" id="2777977"/>
    <lineage>
        <taxon>Bacteria</taxon>
        <taxon>Bacillati</taxon>
        <taxon>Cyanobacteriota</taxon>
        <taxon>Cyanophyceae</taxon>
        <taxon>Leptolyngbyales</taxon>
        <taxon>Leptolyngbyaceae</taxon>
        <taxon>Romeriopsis</taxon>
        <taxon>Romeriopsis navalis</taxon>
    </lineage>
</organism>
<dbReference type="PANTHER" id="PTHR31157">
    <property type="entry name" value="SCP DOMAIN-CONTAINING PROTEIN"/>
    <property type="match status" value="1"/>
</dbReference>
<dbReference type="Gene3D" id="3.40.33.10">
    <property type="entry name" value="CAP"/>
    <property type="match status" value="1"/>
</dbReference>
<comment type="caution">
    <text evidence="2">The sequence shown here is derived from an EMBL/GenBank/DDBJ whole genome shotgun (WGS) entry which is preliminary data.</text>
</comment>
<evidence type="ECO:0000313" key="3">
    <source>
        <dbReference type="Proteomes" id="UP000625316"/>
    </source>
</evidence>
<reference evidence="2" key="1">
    <citation type="submission" date="2020-10" db="EMBL/GenBank/DDBJ databases">
        <authorList>
            <person name="Castelo-Branco R."/>
            <person name="Eusebio N."/>
            <person name="Adriana R."/>
            <person name="Vieira A."/>
            <person name="Brugerolle De Fraissinette N."/>
            <person name="Rezende De Castro R."/>
            <person name="Schneider M.P."/>
            <person name="Vasconcelos V."/>
            <person name="Leao P.N."/>
        </authorList>
    </citation>
    <scope>NUCLEOTIDE SEQUENCE</scope>
    <source>
        <strain evidence="2">LEGE 11480</strain>
    </source>
</reference>
<dbReference type="EMBL" id="JADEXQ010000038">
    <property type="protein sequence ID" value="MBE9030534.1"/>
    <property type="molecule type" value="Genomic_DNA"/>
</dbReference>
<gene>
    <name evidence="2" type="ORF">IQ266_12410</name>
</gene>
<dbReference type="Proteomes" id="UP000625316">
    <property type="component" value="Unassembled WGS sequence"/>
</dbReference>
<keyword evidence="3" id="KW-1185">Reference proteome</keyword>
<name>A0A928VR13_9CYAN</name>
<feature type="domain" description="SCP" evidence="1">
    <location>
        <begin position="90"/>
        <end position="202"/>
    </location>
</feature>
<dbReference type="PANTHER" id="PTHR31157:SF30">
    <property type="entry name" value="SCP DOMAIN-CONTAINING PROTEIN"/>
    <property type="match status" value="1"/>
</dbReference>
<dbReference type="InterPro" id="IPR014044">
    <property type="entry name" value="CAP_dom"/>
</dbReference>
<accession>A0A928VR13</accession>
<dbReference type="SUPFAM" id="SSF55797">
    <property type="entry name" value="PR-1-like"/>
    <property type="match status" value="1"/>
</dbReference>
<dbReference type="InterPro" id="IPR035940">
    <property type="entry name" value="CAP_sf"/>
</dbReference>
<dbReference type="RefSeq" id="WP_264325362.1">
    <property type="nucleotide sequence ID" value="NZ_JADEXQ010000038.1"/>
</dbReference>
<dbReference type="AlphaFoldDB" id="A0A928VR13"/>
<sequence>MKYSRLNPQARHHAVRSITALVALGVIAQFITATPANANTRWRRGSITVPTETVPTVRVKQTVKRPAPKTVKQIARSSHNQSLERRAHAQINRYRTAQNLPPLQWSEAIATQARKHSEAMAQGRTPFSHQGFSSRVRATRLNFRSAAENVGYNQGYRNPVDVAVKGWLRSPGHKRNIEGDFNVAGIGVSRNSQGEVYFTQVFLKSR</sequence>
<dbReference type="Pfam" id="PF00188">
    <property type="entry name" value="CAP"/>
    <property type="match status" value="1"/>
</dbReference>
<evidence type="ECO:0000259" key="1">
    <source>
        <dbReference type="Pfam" id="PF00188"/>
    </source>
</evidence>
<protein>
    <submittedName>
        <fullName evidence="2">CAP domain-containing protein</fullName>
    </submittedName>
</protein>
<proteinExistence type="predicted"/>